<dbReference type="GO" id="GO:0051276">
    <property type="term" value="P:chromosome organization"/>
    <property type="evidence" value="ECO:0007669"/>
    <property type="project" value="InterPro"/>
</dbReference>
<proteinExistence type="predicted"/>
<dbReference type="GO" id="GO:0003677">
    <property type="term" value="F:DNA binding"/>
    <property type="evidence" value="ECO:0007669"/>
    <property type="project" value="InterPro"/>
</dbReference>
<feature type="region of interest" description="Disordered" evidence="1">
    <location>
        <begin position="90"/>
        <end position="113"/>
    </location>
</feature>
<dbReference type="AlphaFoldDB" id="A0A6C0IHP4"/>
<evidence type="ECO:0000256" key="1">
    <source>
        <dbReference type="SAM" id="MobiDB-lite"/>
    </source>
</evidence>
<reference evidence="2" key="1">
    <citation type="journal article" date="2020" name="Nature">
        <title>Giant virus diversity and host interactions through global metagenomics.</title>
        <authorList>
            <person name="Schulz F."/>
            <person name="Roux S."/>
            <person name="Paez-Espino D."/>
            <person name="Jungbluth S."/>
            <person name="Walsh D.A."/>
            <person name="Denef V.J."/>
            <person name="McMahon K.D."/>
            <person name="Konstantinidis K.T."/>
            <person name="Eloe-Fadrosh E.A."/>
            <person name="Kyrpides N.C."/>
            <person name="Woyke T."/>
        </authorList>
    </citation>
    <scope>NUCLEOTIDE SEQUENCE</scope>
    <source>
        <strain evidence="2">GVMAG-M-3300023184-72</strain>
    </source>
</reference>
<accession>A0A6C0IHP4</accession>
<sequence>MTKFSRTSTGKYSVAGKTYELLIGTRAQVWHGTAYKTTGGLTHSDLMKNKSGRIVSKAKHNTAKKDKRLIKAGYFTKKGHFGFVKKTRGGAAAPSMAPSSAPSMAPSSAPSMASSATAAASQLLAKMPSMPSSNATTMKKGGRRHRSRSRSYRGGSGVHNALSPSFFDGKGVGTSGNAVQFAAGLAN</sequence>
<dbReference type="EMBL" id="MN740162">
    <property type="protein sequence ID" value="QHT91043.1"/>
    <property type="molecule type" value="Genomic_DNA"/>
</dbReference>
<feature type="compositionally biased region" description="Basic residues" evidence="1">
    <location>
        <begin position="140"/>
        <end position="151"/>
    </location>
</feature>
<evidence type="ECO:0000313" key="2">
    <source>
        <dbReference type="EMBL" id="QHT91043.1"/>
    </source>
</evidence>
<name>A0A6C0IHP4_9ZZZZ</name>
<protein>
    <submittedName>
        <fullName evidence="2">Uncharacterized protein</fullName>
    </submittedName>
</protein>
<dbReference type="Pfam" id="PF19060">
    <property type="entry name" value="DVNP"/>
    <property type="match status" value="1"/>
</dbReference>
<organism evidence="2">
    <name type="scientific">viral metagenome</name>
    <dbReference type="NCBI Taxonomy" id="1070528"/>
    <lineage>
        <taxon>unclassified sequences</taxon>
        <taxon>metagenomes</taxon>
        <taxon>organismal metagenomes</taxon>
    </lineage>
</organism>
<feature type="compositionally biased region" description="Low complexity" evidence="1">
    <location>
        <begin position="91"/>
        <end position="113"/>
    </location>
</feature>
<dbReference type="InterPro" id="IPR043928">
    <property type="entry name" value="DNVP"/>
</dbReference>
<feature type="region of interest" description="Disordered" evidence="1">
    <location>
        <begin position="127"/>
        <end position="160"/>
    </location>
</feature>